<evidence type="ECO:0000256" key="2">
    <source>
        <dbReference type="ARBA" id="ARBA00022448"/>
    </source>
</evidence>
<sequence>MSVSSRVDGSYHKLKKSLHGEFINRFQSKTQLKQVIKSTFACILAIALAVLLKLDAPFWSAISAFVVIQGSLGSTLAKSLLRFLGTVIGAGLGVVLAGLFIQYTFVYYSVIFSVAVVGIYCSSVDRQHAYAWLLGYITMLMVMLNVLSDPSPNAMYAVAVYRSLEIAIGIFASFVTCLLFPTGSSALLLNQAITGFIDNLQEVNHYFYNADGKKE</sequence>
<evidence type="ECO:0000256" key="3">
    <source>
        <dbReference type="ARBA" id="ARBA00022475"/>
    </source>
</evidence>
<reference evidence="8 9" key="1">
    <citation type="submission" date="2016-08" db="EMBL/GenBank/DDBJ databases">
        <title>Draft genome sequence of Candidatus Piscirickettsia litoralis, from seawater.</title>
        <authorList>
            <person name="Wan X."/>
            <person name="Lee A.J."/>
            <person name="Hou S."/>
            <person name="Donachie S.P."/>
        </authorList>
    </citation>
    <scope>NUCLEOTIDE SEQUENCE [LARGE SCALE GENOMIC DNA]</scope>
    <source>
        <strain evidence="8 9">Y2</strain>
    </source>
</reference>
<feature type="transmembrane region" description="Helical" evidence="7">
    <location>
        <begin position="129"/>
        <end position="147"/>
    </location>
</feature>
<comment type="subcellular location">
    <subcellularLocation>
        <location evidence="1">Cell membrane</location>
        <topology evidence="1">Multi-pass membrane protein</topology>
    </subcellularLocation>
</comment>
<dbReference type="PANTHER" id="PTHR30509:SF9">
    <property type="entry name" value="MULTIDRUG RESISTANCE PROTEIN MDTO"/>
    <property type="match status" value="1"/>
</dbReference>
<organism evidence="8 9">
    <name type="scientific">Piscirickettsia litoralis</name>
    <dbReference type="NCBI Taxonomy" id="1891921"/>
    <lineage>
        <taxon>Bacteria</taxon>
        <taxon>Pseudomonadati</taxon>
        <taxon>Pseudomonadota</taxon>
        <taxon>Gammaproteobacteria</taxon>
        <taxon>Thiotrichales</taxon>
        <taxon>Piscirickettsiaceae</taxon>
        <taxon>Piscirickettsia</taxon>
    </lineage>
</organism>
<name>A0ABX2ZY41_9GAMM</name>
<evidence type="ECO:0000313" key="9">
    <source>
        <dbReference type="Proteomes" id="UP000094329"/>
    </source>
</evidence>
<evidence type="ECO:0000256" key="5">
    <source>
        <dbReference type="ARBA" id="ARBA00022989"/>
    </source>
</evidence>
<feature type="transmembrane region" description="Helical" evidence="7">
    <location>
        <begin position="159"/>
        <end position="180"/>
    </location>
</feature>
<feature type="transmembrane region" description="Helical" evidence="7">
    <location>
        <begin position="58"/>
        <end position="76"/>
    </location>
</feature>
<feature type="transmembrane region" description="Helical" evidence="7">
    <location>
        <begin position="35"/>
        <end position="52"/>
    </location>
</feature>
<proteinExistence type="predicted"/>
<keyword evidence="4 7" id="KW-0812">Transmembrane</keyword>
<gene>
    <name evidence="8" type="ORF">BGC07_15370</name>
</gene>
<dbReference type="PANTHER" id="PTHR30509">
    <property type="entry name" value="P-HYDROXYBENZOIC ACID EFFLUX PUMP SUBUNIT-RELATED"/>
    <property type="match status" value="1"/>
</dbReference>
<keyword evidence="6 7" id="KW-0472">Membrane</keyword>
<dbReference type="EMBL" id="MDTU01000002">
    <property type="protein sequence ID" value="ODN41492.1"/>
    <property type="molecule type" value="Genomic_DNA"/>
</dbReference>
<evidence type="ECO:0000256" key="4">
    <source>
        <dbReference type="ARBA" id="ARBA00022692"/>
    </source>
</evidence>
<feature type="transmembrane region" description="Helical" evidence="7">
    <location>
        <begin position="83"/>
        <end position="100"/>
    </location>
</feature>
<evidence type="ECO:0000256" key="1">
    <source>
        <dbReference type="ARBA" id="ARBA00004651"/>
    </source>
</evidence>
<dbReference type="RefSeq" id="WP_069313957.1">
    <property type="nucleotide sequence ID" value="NZ_MDTU01000002.1"/>
</dbReference>
<dbReference type="Pfam" id="PF04632">
    <property type="entry name" value="FUSC"/>
    <property type="match status" value="1"/>
</dbReference>
<dbReference type="InterPro" id="IPR006726">
    <property type="entry name" value="PHBA_efflux_AaeB/fusaric-R"/>
</dbReference>
<comment type="caution">
    <text evidence="8">The sequence shown here is derived from an EMBL/GenBank/DDBJ whole genome shotgun (WGS) entry which is preliminary data.</text>
</comment>
<keyword evidence="9" id="KW-1185">Reference proteome</keyword>
<keyword evidence="3" id="KW-1003">Cell membrane</keyword>
<dbReference type="Proteomes" id="UP000094329">
    <property type="component" value="Unassembled WGS sequence"/>
</dbReference>
<accession>A0ABX2ZY41</accession>
<keyword evidence="2" id="KW-0813">Transport</keyword>
<evidence type="ECO:0008006" key="10">
    <source>
        <dbReference type="Google" id="ProtNLM"/>
    </source>
</evidence>
<evidence type="ECO:0000256" key="7">
    <source>
        <dbReference type="SAM" id="Phobius"/>
    </source>
</evidence>
<evidence type="ECO:0000313" key="8">
    <source>
        <dbReference type="EMBL" id="ODN41492.1"/>
    </source>
</evidence>
<feature type="transmembrane region" description="Helical" evidence="7">
    <location>
        <begin position="106"/>
        <end position="122"/>
    </location>
</feature>
<evidence type="ECO:0000256" key="6">
    <source>
        <dbReference type="ARBA" id="ARBA00023136"/>
    </source>
</evidence>
<keyword evidence="5 7" id="KW-1133">Transmembrane helix</keyword>
<protein>
    <recommendedName>
        <fullName evidence="10">FUSC family protein</fullName>
    </recommendedName>
</protein>